<sequence length="334" mass="37236">MLKYIIRRLFMLIPVLIGVSILTFSLIHLIPGDPARSMLGEKATEAQLESLREELGLNDPYIVQYGRFLGNIVQGDLGESIQSKENIAEQLLYKLPATVELTIFAMILAIIVGVLAGVIAAVKQYSWFDNISMTGALFGVSLPIFWLGLMMIWLFSVVFNILPPSGRLTSGMELTTITNFYLLDSLLTGNWATFKDAFSHLLMPGLALGTIPMAIIARMTRSSMLEVMRQDYIRTANAKGLRTRFVVFQHALKNAFLPVLTVIGLQFGLLLGGAVLTETIFSWPGIGRYVYLAVLGRDYPVVQSTILIVATIFVLVNLITDILYKYFDPRIRFD</sequence>
<evidence type="ECO:0000256" key="2">
    <source>
        <dbReference type="ARBA" id="ARBA00022448"/>
    </source>
</evidence>
<evidence type="ECO:0000256" key="7">
    <source>
        <dbReference type="RuleBase" id="RU363032"/>
    </source>
</evidence>
<evidence type="ECO:0000313" key="10">
    <source>
        <dbReference type="Proteomes" id="UP000028875"/>
    </source>
</evidence>
<dbReference type="Gene3D" id="1.10.3720.10">
    <property type="entry name" value="MetI-like"/>
    <property type="match status" value="1"/>
</dbReference>
<proteinExistence type="inferred from homology"/>
<dbReference type="InterPro" id="IPR000515">
    <property type="entry name" value="MetI-like"/>
</dbReference>
<comment type="subcellular location">
    <subcellularLocation>
        <location evidence="1 7">Cell membrane</location>
        <topology evidence="1 7">Multi-pass membrane protein</topology>
    </subcellularLocation>
</comment>
<dbReference type="PANTHER" id="PTHR43163">
    <property type="entry name" value="DIPEPTIDE TRANSPORT SYSTEM PERMEASE PROTEIN DPPB-RELATED"/>
    <property type="match status" value="1"/>
</dbReference>
<dbReference type="InterPro" id="IPR045621">
    <property type="entry name" value="BPD_transp_1_N"/>
</dbReference>
<evidence type="ECO:0000256" key="4">
    <source>
        <dbReference type="ARBA" id="ARBA00022692"/>
    </source>
</evidence>
<feature type="transmembrane region" description="Helical" evidence="7">
    <location>
        <begin position="197"/>
        <end position="219"/>
    </location>
</feature>
<gene>
    <name evidence="9" type="primary">dppB_1</name>
    <name evidence="9" type="ORF">BN990_00378</name>
</gene>
<organism evidence="9 10">
    <name type="scientific">Virgibacillus massiliensis</name>
    <dbReference type="NCBI Taxonomy" id="1462526"/>
    <lineage>
        <taxon>Bacteria</taxon>
        <taxon>Bacillati</taxon>
        <taxon>Bacillota</taxon>
        <taxon>Bacilli</taxon>
        <taxon>Bacillales</taxon>
        <taxon>Bacillaceae</taxon>
        <taxon>Virgibacillus</taxon>
    </lineage>
</organism>
<evidence type="ECO:0000313" key="9">
    <source>
        <dbReference type="EMBL" id="CDQ38111.1"/>
    </source>
</evidence>
<keyword evidence="2 7" id="KW-0813">Transport</keyword>
<evidence type="ECO:0000256" key="1">
    <source>
        <dbReference type="ARBA" id="ARBA00004651"/>
    </source>
</evidence>
<dbReference type="Proteomes" id="UP000028875">
    <property type="component" value="Unassembled WGS sequence"/>
</dbReference>
<keyword evidence="6 7" id="KW-0472">Membrane</keyword>
<accession>A0A024Q856</accession>
<feature type="domain" description="ABC transmembrane type-1" evidence="8">
    <location>
        <begin position="95"/>
        <end position="324"/>
    </location>
</feature>
<comment type="similarity">
    <text evidence="7">Belongs to the binding-protein-dependent transport system permease family.</text>
</comment>
<dbReference type="GO" id="GO:0055085">
    <property type="term" value="P:transmembrane transport"/>
    <property type="evidence" value="ECO:0007669"/>
    <property type="project" value="InterPro"/>
</dbReference>
<dbReference type="Pfam" id="PF19300">
    <property type="entry name" value="BPD_transp_1_N"/>
    <property type="match status" value="1"/>
</dbReference>
<dbReference type="Pfam" id="PF00528">
    <property type="entry name" value="BPD_transp_1"/>
    <property type="match status" value="1"/>
</dbReference>
<name>A0A024Q856_9BACI</name>
<dbReference type="EMBL" id="CCDP010000001">
    <property type="protein sequence ID" value="CDQ38111.1"/>
    <property type="molecule type" value="Genomic_DNA"/>
</dbReference>
<keyword evidence="3" id="KW-1003">Cell membrane</keyword>
<feature type="transmembrane region" description="Helical" evidence="7">
    <location>
        <begin position="134"/>
        <end position="162"/>
    </location>
</feature>
<comment type="caution">
    <text evidence="9">The sequence shown here is derived from an EMBL/GenBank/DDBJ whole genome shotgun (WGS) entry which is preliminary data.</text>
</comment>
<keyword evidence="4 7" id="KW-0812">Transmembrane</keyword>
<evidence type="ECO:0000259" key="8">
    <source>
        <dbReference type="PROSITE" id="PS50928"/>
    </source>
</evidence>
<feature type="transmembrane region" description="Helical" evidence="7">
    <location>
        <begin position="255"/>
        <end position="281"/>
    </location>
</feature>
<dbReference type="PROSITE" id="PS50928">
    <property type="entry name" value="ABC_TM1"/>
    <property type="match status" value="1"/>
</dbReference>
<feature type="transmembrane region" description="Helical" evidence="7">
    <location>
        <begin position="9"/>
        <end position="30"/>
    </location>
</feature>
<dbReference type="CDD" id="cd06261">
    <property type="entry name" value="TM_PBP2"/>
    <property type="match status" value="1"/>
</dbReference>
<keyword evidence="10" id="KW-1185">Reference proteome</keyword>
<dbReference type="RefSeq" id="WP_038241938.1">
    <property type="nucleotide sequence ID" value="NZ_BNER01000001.1"/>
</dbReference>
<protein>
    <submittedName>
        <fullName evidence="9">Dipeptide transport system permease protein DppB</fullName>
    </submittedName>
</protein>
<feature type="transmembrane region" description="Helical" evidence="7">
    <location>
        <begin position="101"/>
        <end position="122"/>
    </location>
</feature>
<reference evidence="10" key="2">
    <citation type="submission" date="2014-05" db="EMBL/GenBank/DDBJ databases">
        <title>Draft genome sequence of Virgibacillus massiliensis Vm-5.</title>
        <authorList>
            <person name="Khelaifia S."/>
            <person name="Croce O."/>
            <person name="Lagier J.C."/>
            <person name="Raoult D."/>
        </authorList>
    </citation>
    <scope>NUCLEOTIDE SEQUENCE [LARGE SCALE GENOMIC DNA]</scope>
    <source>
        <strain evidence="10">Vm-5</strain>
    </source>
</reference>
<feature type="transmembrane region" description="Helical" evidence="7">
    <location>
        <begin position="301"/>
        <end position="324"/>
    </location>
</feature>
<evidence type="ECO:0000256" key="5">
    <source>
        <dbReference type="ARBA" id="ARBA00022989"/>
    </source>
</evidence>
<dbReference type="InterPro" id="IPR035906">
    <property type="entry name" value="MetI-like_sf"/>
</dbReference>
<dbReference type="AlphaFoldDB" id="A0A024Q856"/>
<dbReference type="OrthoDB" id="9773683at2"/>
<keyword evidence="5 7" id="KW-1133">Transmembrane helix</keyword>
<evidence type="ECO:0000256" key="3">
    <source>
        <dbReference type="ARBA" id="ARBA00022475"/>
    </source>
</evidence>
<dbReference type="eggNOG" id="COG0601">
    <property type="taxonomic scope" value="Bacteria"/>
</dbReference>
<dbReference type="GO" id="GO:0005886">
    <property type="term" value="C:plasma membrane"/>
    <property type="evidence" value="ECO:0007669"/>
    <property type="project" value="UniProtKB-SubCell"/>
</dbReference>
<dbReference type="SUPFAM" id="SSF161098">
    <property type="entry name" value="MetI-like"/>
    <property type="match status" value="1"/>
</dbReference>
<dbReference type="PANTHER" id="PTHR43163:SF6">
    <property type="entry name" value="DIPEPTIDE TRANSPORT SYSTEM PERMEASE PROTEIN DPPB-RELATED"/>
    <property type="match status" value="1"/>
</dbReference>
<dbReference type="STRING" id="1462526.BN990_00378"/>
<reference evidence="9 10" key="1">
    <citation type="submission" date="2014-03" db="EMBL/GenBank/DDBJ databases">
        <authorList>
            <person name="Urmite Genomes U."/>
        </authorList>
    </citation>
    <scope>NUCLEOTIDE SEQUENCE [LARGE SCALE GENOMIC DNA]</scope>
    <source>
        <strain evidence="9 10">Vm-5</strain>
    </source>
</reference>
<evidence type="ECO:0000256" key="6">
    <source>
        <dbReference type="ARBA" id="ARBA00023136"/>
    </source>
</evidence>